<dbReference type="AlphaFoldDB" id="A0A1H8W0R1"/>
<dbReference type="Gene3D" id="1.10.10.60">
    <property type="entry name" value="Homeodomain-like"/>
    <property type="match status" value="1"/>
</dbReference>
<keyword evidence="3" id="KW-0804">Transcription</keyword>
<keyword evidence="2" id="KW-0238">DNA-binding</keyword>
<dbReference type="InterPro" id="IPR018060">
    <property type="entry name" value="HTH_AraC"/>
</dbReference>
<reference evidence="6" key="1">
    <citation type="submission" date="2016-10" db="EMBL/GenBank/DDBJ databases">
        <authorList>
            <person name="Varghese N."/>
            <person name="Submissions S."/>
        </authorList>
    </citation>
    <scope>NUCLEOTIDE SEQUENCE [LARGE SCALE GENOMIC DNA]</scope>
    <source>
        <strain evidence="6">DSM 123</strain>
    </source>
</reference>
<evidence type="ECO:0000313" key="6">
    <source>
        <dbReference type="Proteomes" id="UP000199615"/>
    </source>
</evidence>
<sequence length="329" mass="36545">MNVELLDDEPELLQDFSILRSHDPIEARDVMRRHGVEVIAGTGEGFFMRTNLVELPHVGLYFTGNAAPTKVLIPERAIALVHVCLHGHARLTSGAHRIEFTKGTAFVCPPRRRVQLDLGQDFRQLVLRVPEQVLERTLTSLIGFSPQQQIAFDPPIANNTPRYLGFRDLLRLLANRLDPAFSAWPSKVLVQLEQACITSLLCCSRHNLGHLLDATTRQSAPSYVLQAEHYAESRCEADLTAENLARAAGVSVSTLTRAFIKHRGCSPAALIKRVRLSRAKDLLESGSATTLVGVALRCGFANPSRFAKDYREAFGEPPTETLRRQRPKA</sequence>
<dbReference type="GO" id="GO:0003700">
    <property type="term" value="F:DNA-binding transcription factor activity"/>
    <property type="evidence" value="ECO:0007669"/>
    <property type="project" value="InterPro"/>
</dbReference>
<gene>
    <name evidence="5" type="ORF">SAMN05444123_11094</name>
</gene>
<dbReference type="PROSITE" id="PS01124">
    <property type="entry name" value="HTH_ARAC_FAMILY_2"/>
    <property type="match status" value="1"/>
</dbReference>
<dbReference type="SUPFAM" id="SSF46689">
    <property type="entry name" value="Homeodomain-like"/>
    <property type="match status" value="2"/>
</dbReference>
<dbReference type="PROSITE" id="PS00041">
    <property type="entry name" value="HTH_ARAC_FAMILY_1"/>
    <property type="match status" value="1"/>
</dbReference>
<dbReference type="Proteomes" id="UP000199615">
    <property type="component" value="Unassembled WGS sequence"/>
</dbReference>
<dbReference type="Pfam" id="PF12833">
    <property type="entry name" value="HTH_18"/>
    <property type="match status" value="1"/>
</dbReference>
<keyword evidence="1" id="KW-0805">Transcription regulation</keyword>
<evidence type="ECO:0000256" key="1">
    <source>
        <dbReference type="ARBA" id="ARBA00023015"/>
    </source>
</evidence>
<dbReference type="PANTHER" id="PTHR46796">
    <property type="entry name" value="HTH-TYPE TRANSCRIPTIONAL ACTIVATOR RHAS-RELATED"/>
    <property type="match status" value="1"/>
</dbReference>
<dbReference type="GO" id="GO:0043565">
    <property type="term" value="F:sequence-specific DNA binding"/>
    <property type="evidence" value="ECO:0007669"/>
    <property type="project" value="InterPro"/>
</dbReference>
<accession>A0A1H8W0R1</accession>
<evidence type="ECO:0000313" key="5">
    <source>
        <dbReference type="EMBL" id="SEP21103.1"/>
    </source>
</evidence>
<feature type="domain" description="HTH araC/xylS-type" evidence="4">
    <location>
        <begin position="225"/>
        <end position="324"/>
    </location>
</feature>
<dbReference type="RefSeq" id="WP_011502874.1">
    <property type="nucleotide sequence ID" value="NZ_FODT01000010.1"/>
</dbReference>
<evidence type="ECO:0000259" key="4">
    <source>
        <dbReference type="PROSITE" id="PS01124"/>
    </source>
</evidence>
<dbReference type="InterPro" id="IPR009057">
    <property type="entry name" value="Homeodomain-like_sf"/>
</dbReference>
<evidence type="ECO:0000256" key="3">
    <source>
        <dbReference type="ARBA" id="ARBA00023163"/>
    </source>
</evidence>
<dbReference type="PANTHER" id="PTHR46796:SF6">
    <property type="entry name" value="ARAC SUBFAMILY"/>
    <property type="match status" value="1"/>
</dbReference>
<proteinExistence type="predicted"/>
<dbReference type="EMBL" id="FODT01000010">
    <property type="protein sequence ID" value="SEP21103.1"/>
    <property type="molecule type" value="Genomic_DNA"/>
</dbReference>
<keyword evidence="6" id="KW-1185">Reference proteome</keyword>
<organism evidence="5 6">
    <name type="scientific">Rhodopseudomonas pseudopalustris</name>
    <dbReference type="NCBI Taxonomy" id="1513892"/>
    <lineage>
        <taxon>Bacteria</taxon>
        <taxon>Pseudomonadati</taxon>
        <taxon>Pseudomonadota</taxon>
        <taxon>Alphaproteobacteria</taxon>
        <taxon>Hyphomicrobiales</taxon>
        <taxon>Nitrobacteraceae</taxon>
        <taxon>Rhodopseudomonas</taxon>
    </lineage>
</organism>
<dbReference type="OrthoDB" id="7285481at2"/>
<evidence type="ECO:0000256" key="2">
    <source>
        <dbReference type="ARBA" id="ARBA00023125"/>
    </source>
</evidence>
<dbReference type="InterPro" id="IPR050204">
    <property type="entry name" value="AraC_XylS_family_regulators"/>
</dbReference>
<dbReference type="InterPro" id="IPR035418">
    <property type="entry name" value="AraC-bd_2"/>
</dbReference>
<dbReference type="InterPro" id="IPR018062">
    <property type="entry name" value="HTH_AraC-typ_CS"/>
</dbReference>
<name>A0A1H8W0R1_9BRAD</name>
<protein>
    <submittedName>
        <fullName evidence="5">Transcriptional regulator, AraC family</fullName>
    </submittedName>
</protein>
<dbReference type="SMART" id="SM00342">
    <property type="entry name" value="HTH_ARAC"/>
    <property type="match status" value="1"/>
</dbReference>
<dbReference type="Pfam" id="PF14525">
    <property type="entry name" value="AraC_binding_2"/>
    <property type="match status" value="1"/>
</dbReference>